<name>A0ABV8CDU7_9GAMM</name>
<dbReference type="GO" id="GO:0016787">
    <property type="term" value="F:hydrolase activity"/>
    <property type="evidence" value="ECO:0007669"/>
    <property type="project" value="UniProtKB-KW"/>
</dbReference>
<comment type="similarity">
    <text evidence="1">Belongs to the 'GDSL' lipolytic enzyme family.</text>
</comment>
<protein>
    <submittedName>
        <fullName evidence="3">SGNH/GDSL hydrolase family protein</fullName>
    </submittedName>
</protein>
<gene>
    <name evidence="3" type="ORF">ACFORL_04450</name>
</gene>
<reference evidence="4" key="1">
    <citation type="journal article" date="2019" name="Int. J. Syst. Evol. Microbiol.">
        <title>The Global Catalogue of Microorganisms (GCM) 10K type strain sequencing project: providing services to taxonomists for standard genome sequencing and annotation.</title>
        <authorList>
            <consortium name="The Broad Institute Genomics Platform"/>
            <consortium name="The Broad Institute Genome Sequencing Center for Infectious Disease"/>
            <person name="Wu L."/>
            <person name="Ma J."/>
        </authorList>
    </citation>
    <scope>NUCLEOTIDE SEQUENCE [LARGE SCALE GENOMIC DNA]</scope>
    <source>
        <strain evidence="4">CCUG 59858</strain>
    </source>
</reference>
<evidence type="ECO:0000256" key="2">
    <source>
        <dbReference type="SAM" id="SignalP"/>
    </source>
</evidence>
<dbReference type="InterPro" id="IPR001087">
    <property type="entry name" value="GDSL"/>
</dbReference>
<dbReference type="Proteomes" id="UP001595758">
    <property type="component" value="Unassembled WGS sequence"/>
</dbReference>
<dbReference type="SUPFAM" id="SSF52266">
    <property type="entry name" value="SGNH hydrolase"/>
    <property type="match status" value="1"/>
</dbReference>
<dbReference type="RefSeq" id="WP_382341493.1">
    <property type="nucleotide sequence ID" value="NZ_JBHSAB010000004.1"/>
</dbReference>
<dbReference type="CDD" id="cd01846">
    <property type="entry name" value="fatty_acyltransferase_like"/>
    <property type="match status" value="1"/>
</dbReference>
<dbReference type="PANTHER" id="PTHR22835:SF659">
    <property type="entry name" value="GDSL LIPASE_ACYLHYDROLASE, PUTATIVE (AFU_ORTHOLOGUE AFUA_2G00510)-RELATED"/>
    <property type="match status" value="1"/>
</dbReference>
<dbReference type="Pfam" id="PF00657">
    <property type="entry name" value="Lipase_GDSL"/>
    <property type="match status" value="1"/>
</dbReference>
<evidence type="ECO:0000256" key="1">
    <source>
        <dbReference type="ARBA" id="ARBA00008668"/>
    </source>
</evidence>
<evidence type="ECO:0000313" key="3">
    <source>
        <dbReference type="EMBL" id="MFC3908324.1"/>
    </source>
</evidence>
<dbReference type="PANTHER" id="PTHR22835">
    <property type="entry name" value="ZINC FINGER FYVE DOMAIN CONTAINING PROTEIN"/>
    <property type="match status" value="1"/>
</dbReference>
<keyword evidence="2" id="KW-0732">Signal</keyword>
<proteinExistence type="inferred from homology"/>
<feature type="signal peptide" evidence="2">
    <location>
        <begin position="1"/>
        <end position="19"/>
    </location>
</feature>
<dbReference type="InterPro" id="IPR036514">
    <property type="entry name" value="SGNH_hydro_sf"/>
</dbReference>
<dbReference type="EMBL" id="JBHSAB010000004">
    <property type="protein sequence ID" value="MFC3908324.1"/>
    <property type="molecule type" value="Genomic_DNA"/>
</dbReference>
<feature type="chain" id="PRO_5045416629" evidence="2">
    <location>
        <begin position="20"/>
        <end position="356"/>
    </location>
</feature>
<keyword evidence="3" id="KW-0378">Hydrolase</keyword>
<dbReference type="Gene3D" id="3.40.50.1110">
    <property type="entry name" value="SGNH hydrolase"/>
    <property type="match status" value="1"/>
</dbReference>
<comment type="caution">
    <text evidence="3">The sequence shown here is derived from an EMBL/GenBank/DDBJ whole genome shotgun (WGS) entry which is preliminary data.</text>
</comment>
<evidence type="ECO:0000313" key="4">
    <source>
        <dbReference type="Proteomes" id="UP001595758"/>
    </source>
</evidence>
<accession>A0ABV8CDU7</accession>
<organism evidence="3 4">
    <name type="scientific">Legionella dresdenensis</name>
    <dbReference type="NCBI Taxonomy" id="450200"/>
    <lineage>
        <taxon>Bacteria</taxon>
        <taxon>Pseudomonadati</taxon>
        <taxon>Pseudomonadota</taxon>
        <taxon>Gammaproteobacteria</taxon>
        <taxon>Legionellales</taxon>
        <taxon>Legionellaceae</taxon>
        <taxon>Legionella</taxon>
    </lineage>
</organism>
<sequence>MKKLLILWMAVLLSFGARAYDNRFDNMVIFGDSLSDNGNLYRYLWHLLPVSPPYFEGHFANGQVWVEYLYDSYFPDGMNQRGFQDYAVGGAGAVLSYKQNLPFTLGIELNDYFYWHTYGRQETSLYTLWIGANNYINGPTNVENITDRVVDAISEGVERLIAHGGNKFIIANLPDLARLPQASNSSHKGLLTELTLTHNRKLEALIKHLKVKHADCLFIYFDAYTLFNESIDHASDFGFFNTTEPCYLGSYSGWLAELKSDDETLYESLKQRSPQMTEEQWQMIRNNPQLREAALAAYWYSLLPRSVQDEPSYCEGYVFWDQVHPTTAVHKMIAEKVAQLISETDLQAVLPDVKAT</sequence>
<keyword evidence="4" id="KW-1185">Reference proteome</keyword>